<feature type="transmembrane region" description="Helical" evidence="8">
    <location>
        <begin position="88"/>
        <end position="108"/>
    </location>
</feature>
<evidence type="ECO:0000256" key="1">
    <source>
        <dbReference type="ARBA" id="ARBA00004651"/>
    </source>
</evidence>
<name>A9B825_HERA2</name>
<proteinExistence type="predicted"/>
<feature type="transmembrane region" description="Helical" evidence="8">
    <location>
        <begin position="147"/>
        <end position="164"/>
    </location>
</feature>
<keyword evidence="3 9" id="KW-0808">Transferase</keyword>
<dbReference type="eggNOG" id="COG0472">
    <property type="taxonomic scope" value="Bacteria"/>
</dbReference>
<dbReference type="PANTHER" id="PTHR22926">
    <property type="entry name" value="PHOSPHO-N-ACETYLMURAMOYL-PENTAPEPTIDE-TRANSFERASE"/>
    <property type="match status" value="1"/>
</dbReference>
<feature type="transmembrane region" description="Helical" evidence="8">
    <location>
        <begin position="327"/>
        <end position="345"/>
    </location>
</feature>
<dbReference type="Pfam" id="PF00953">
    <property type="entry name" value="Glycos_transf_4"/>
    <property type="match status" value="1"/>
</dbReference>
<feature type="transmembrane region" description="Helical" evidence="8">
    <location>
        <begin position="20"/>
        <end position="41"/>
    </location>
</feature>
<dbReference type="InParanoid" id="A9B825"/>
<sequence>MRALRPCLIFIKRIHMSVSLAQIFLIFLSALTMSIVSTPLVRRLAIAVGIIDQPNARKVHTNPVPLLGGLAIYGGVVVTLLIWDDQFILRELAAILGGATIVVVCGMLDDKWGLSASLKLLGQIIACFVLIYAGIQVQLFASPWLNALITIAWVAGISNAINFLDNMDGLSAGLTAVASAFFLQLAVLNGQFLVAALSAATMGACIGFLRHNFVPTKIFMGDTGSLFLGFILAVLGIKLRFPSNSIIVTWMIPIVVLGVPIFDTSMVIVARLRRRVNPFNTPGKDHISHRFVALGSSRREAVLICYMLGVGCGITATMLSKADVQEAYALAALLIGIALVGIWLFERYARYNPPK</sequence>
<dbReference type="GO" id="GO:0016780">
    <property type="term" value="F:phosphotransferase activity, for other substituted phosphate groups"/>
    <property type="evidence" value="ECO:0007669"/>
    <property type="project" value="InterPro"/>
</dbReference>
<feature type="transmembrane region" description="Helical" evidence="8">
    <location>
        <begin position="62"/>
        <end position="82"/>
    </location>
</feature>
<evidence type="ECO:0000313" key="9">
    <source>
        <dbReference type="EMBL" id="ABX05958.1"/>
    </source>
</evidence>
<keyword evidence="5 8" id="KW-1133">Transmembrane helix</keyword>
<feature type="binding site" evidence="7">
    <location>
        <position position="162"/>
    </location>
    <ligand>
        <name>Mg(2+)</name>
        <dbReference type="ChEBI" id="CHEBI:18420"/>
    </ligand>
</feature>
<evidence type="ECO:0000256" key="5">
    <source>
        <dbReference type="ARBA" id="ARBA00022989"/>
    </source>
</evidence>
<dbReference type="InterPro" id="IPR000715">
    <property type="entry name" value="Glycosyl_transferase_4"/>
</dbReference>
<feature type="transmembrane region" description="Helical" evidence="8">
    <location>
        <begin position="120"/>
        <end position="141"/>
    </location>
</feature>
<dbReference type="EMBL" id="CP000875">
    <property type="protein sequence ID" value="ABX05958.1"/>
    <property type="molecule type" value="Genomic_DNA"/>
</dbReference>
<reference evidence="9 10" key="1">
    <citation type="journal article" date="2011" name="Stand. Genomic Sci.">
        <title>Complete genome sequence of the filamentous gliding predatory bacterium Herpetosiphon aurantiacus type strain (114-95(T)).</title>
        <authorList>
            <person name="Kiss H."/>
            <person name="Nett M."/>
            <person name="Domin N."/>
            <person name="Martin K."/>
            <person name="Maresca J.A."/>
            <person name="Copeland A."/>
            <person name="Lapidus A."/>
            <person name="Lucas S."/>
            <person name="Berry K.W."/>
            <person name="Glavina Del Rio T."/>
            <person name="Dalin E."/>
            <person name="Tice H."/>
            <person name="Pitluck S."/>
            <person name="Richardson P."/>
            <person name="Bruce D."/>
            <person name="Goodwin L."/>
            <person name="Han C."/>
            <person name="Detter J.C."/>
            <person name="Schmutz J."/>
            <person name="Brettin T."/>
            <person name="Land M."/>
            <person name="Hauser L."/>
            <person name="Kyrpides N.C."/>
            <person name="Ivanova N."/>
            <person name="Goker M."/>
            <person name="Woyke T."/>
            <person name="Klenk H.P."/>
            <person name="Bryant D.A."/>
        </authorList>
    </citation>
    <scope>NUCLEOTIDE SEQUENCE [LARGE SCALE GENOMIC DNA]</scope>
    <source>
        <strain evidence="10">ATCC 23779 / DSM 785 / 114-95</strain>
    </source>
</reference>
<keyword evidence="2" id="KW-1003">Cell membrane</keyword>
<gene>
    <name evidence="9" type="ordered locus">Haur_3322</name>
</gene>
<dbReference type="FunCoup" id="A9B825">
    <property type="interactions" value="264"/>
</dbReference>
<feature type="transmembrane region" description="Helical" evidence="8">
    <location>
        <begin position="223"/>
        <end position="241"/>
    </location>
</feature>
<dbReference type="GO" id="GO:0071555">
    <property type="term" value="P:cell wall organization"/>
    <property type="evidence" value="ECO:0007669"/>
    <property type="project" value="TreeGrafter"/>
</dbReference>
<evidence type="ECO:0000313" key="10">
    <source>
        <dbReference type="Proteomes" id="UP000000787"/>
    </source>
</evidence>
<evidence type="ECO:0000256" key="8">
    <source>
        <dbReference type="SAM" id="Phobius"/>
    </source>
</evidence>
<keyword evidence="4 8" id="KW-0812">Transmembrane</keyword>
<keyword evidence="7" id="KW-0479">Metal-binding</keyword>
<dbReference type="GO" id="GO:0009103">
    <property type="term" value="P:lipopolysaccharide biosynthetic process"/>
    <property type="evidence" value="ECO:0007669"/>
    <property type="project" value="TreeGrafter"/>
</dbReference>
<dbReference type="CDD" id="cd06853">
    <property type="entry name" value="GT_WecA_like"/>
    <property type="match status" value="1"/>
</dbReference>
<dbReference type="BioCyc" id="HAUR316274:GHYA-3359-MONOMER"/>
<feature type="transmembrane region" description="Helical" evidence="8">
    <location>
        <begin position="301"/>
        <end position="321"/>
    </location>
</feature>
<dbReference type="GO" id="GO:0046872">
    <property type="term" value="F:metal ion binding"/>
    <property type="evidence" value="ECO:0007669"/>
    <property type="project" value="UniProtKB-KW"/>
</dbReference>
<dbReference type="GO" id="GO:0044038">
    <property type="term" value="P:cell wall macromolecule biosynthetic process"/>
    <property type="evidence" value="ECO:0007669"/>
    <property type="project" value="TreeGrafter"/>
</dbReference>
<feature type="binding site" evidence="7">
    <location>
        <position position="222"/>
    </location>
    <ligand>
        <name>Mg(2+)</name>
        <dbReference type="ChEBI" id="CHEBI:18420"/>
    </ligand>
</feature>
<dbReference type="KEGG" id="hau:Haur_3322"/>
<accession>A9B825</accession>
<feature type="transmembrane region" description="Helical" evidence="8">
    <location>
        <begin position="247"/>
        <end position="270"/>
    </location>
</feature>
<dbReference type="Proteomes" id="UP000000787">
    <property type="component" value="Chromosome"/>
</dbReference>
<comment type="cofactor">
    <cofactor evidence="7">
        <name>Mg(2+)</name>
        <dbReference type="ChEBI" id="CHEBI:18420"/>
    </cofactor>
</comment>
<keyword evidence="10" id="KW-1185">Reference proteome</keyword>
<dbReference type="PANTHER" id="PTHR22926:SF3">
    <property type="entry name" value="UNDECAPRENYL-PHOSPHATE ALPHA-N-ACETYLGLUCOSAMINYL 1-PHOSPHATE TRANSFERASE"/>
    <property type="match status" value="1"/>
</dbReference>
<evidence type="ECO:0000256" key="6">
    <source>
        <dbReference type="ARBA" id="ARBA00023136"/>
    </source>
</evidence>
<feature type="transmembrane region" description="Helical" evidence="8">
    <location>
        <begin position="192"/>
        <end position="211"/>
    </location>
</feature>
<dbReference type="STRING" id="316274.Haur_3322"/>
<evidence type="ECO:0000256" key="2">
    <source>
        <dbReference type="ARBA" id="ARBA00022475"/>
    </source>
</evidence>
<protein>
    <submittedName>
        <fullName evidence="9">Glycosyl transferase family 4</fullName>
    </submittedName>
</protein>
<evidence type="ECO:0000256" key="4">
    <source>
        <dbReference type="ARBA" id="ARBA00022692"/>
    </source>
</evidence>
<feature type="transmembrane region" description="Helical" evidence="8">
    <location>
        <begin position="169"/>
        <end position="186"/>
    </location>
</feature>
<keyword evidence="7" id="KW-0460">Magnesium</keyword>
<comment type="subcellular location">
    <subcellularLocation>
        <location evidence="1">Cell membrane</location>
        <topology evidence="1">Multi-pass membrane protein</topology>
    </subcellularLocation>
</comment>
<dbReference type="HOGENOM" id="CLU_023982_2_4_0"/>
<dbReference type="AlphaFoldDB" id="A9B825"/>
<evidence type="ECO:0000256" key="3">
    <source>
        <dbReference type="ARBA" id="ARBA00022679"/>
    </source>
</evidence>
<keyword evidence="6 8" id="KW-0472">Membrane</keyword>
<evidence type="ECO:0000256" key="7">
    <source>
        <dbReference type="PIRSR" id="PIRSR600715-1"/>
    </source>
</evidence>
<organism evidence="9 10">
    <name type="scientific">Herpetosiphon aurantiacus (strain ATCC 23779 / DSM 785 / 114-95)</name>
    <dbReference type="NCBI Taxonomy" id="316274"/>
    <lineage>
        <taxon>Bacteria</taxon>
        <taxon>Bacillati</taxon>
        <taxon>Chloroflexota</taxon>
        <taxon>Chloroflexia</taxon>
        <taxon>Herpetosiphonales</taxon>
        <taxon>Herpetosiphonaceae</taxon>
        <taxon>Herpetosiphon</taxon>
    </lineage>
</organism>
<dbReference type="GO" id="GO:0005886">
    <property type="term" value="C:plasma membrane"/>
    <property type="evidence" value="ECO:0007669"/>
    <property type="project" value="UniProtKB-SubCell"/>
</dbReference>